<comment type="caution">
    <text evidence="2">The sequence shown here is derived from an EMBL/GenBank/DDBJ whole genome shotgun (WGS) entry which is preliminary data.</text>
</comment>
<evidence type="ECO:0000313" key="3">
    <source>
        <dbReference type="Proteomes" id="UP000305267"/>
    </source>
</evidence>
<accession>A0A5C4L7Q9</accession>
<feature type="transmembrane region" description="Helical" evidence="1">
    <location>
        <begin position="38"/>
        <end position="58"/>
    </location>
</feature>
<proteinExistence type="predicted"/>
<sequence>MPTAKRSLLRIVTMELGAPAFLVAPASEMRVLRWGETIQHVALGTGFVGVGGLVATLVNAPVGTRKRLDEARSEA</sequence>
<evidence type="ECO:0000313" key="2">
    <source>
        <dbReference type="EMBL" id="TNC07594.1"/>
    </source>
</evidence>
<reference evidence="2 3" key="1">
    <citation type="submission" date="2019-06" db="EMBL/GenBank/DDBJ databases">
        <title>Genome of Methylobacterium sp. 17Sr1-39.</title>
        <authorList>
            <person name="Seo T."/>
        </authorList>
    </citation>
    <scope>NUCLEOTIDE SEQUENCE [LARGE SCALE GENOMIC DNA]</scope>
    <source>
        <strain evidence="2 3">17Sr1-39</strain>
    </source>
</reference>
<protein>
    <submittedName>
        <fullName evidence="2">Uncharacterized protein</fullName>
    </submittedName>
</protein>
<keyword evidence="1" id="KW-1133">Transmembrane helix</keyword>
<keyword evidence="3" id="KW-1185">Reference proteome</keyword>
<gene>
    <name evidence="2" type="ORF">FF100_31990</name>
</gene>
<evidence type="ECO:0000256" key="1">
    <source>
        <dbReference type="SAM" id="Phobius"/>
    </source>
</evidence>
<keyword evidence="1" id="KW-0472">Membrane</keyword>
<feature type="transmembrane region" description="Helical" evidence="1">
    <location>
        <begin position="7"/>
        <end position="26"/>
    </location>
</feature>
<dbReference type="RefSeq" id="WP_139040078.1">
    <property type="nucleotide sequence ID" value="NZ_VDDA01000033.1"/>
</dbReference>
<organism evidence="2 3">
    <name type="scientific">Methylobacterium terricola</name>
    <dbReference type="NCBI Taxonomy" id="2583531"/>
    <lineage>
        <taxon>Bacteria</taxon>
        <taxon>Pseudomonadati</taxon>
        <taxon>Pseudomonadota</taxon>
        <taxon>Alphaproteobacteria</taxon>
        <taxon>Hyphomicrobiales</taxon>
        <taxon>Methylobacteriaceae</taxon>
        <taxon>Methylobacterium</taxon>
    </lineage>
</organism>
<name>A0A5C4L7Q9_9HYPH</name>
<dbReference type="EMBL" id="VDDA01000033">
    <property type="protein sequence ID" value="TNC07594.1"/>
    <property type="molecule type" value="Genomic_DNA"/>
</dbReference>
<dbReference type="Proteomes" id="UP000305267">
    <property type="component" value="Unassembled WGS sequence"/>
</dbReference>
<dbReference type="AlphaFoldDB" id="A0A5C4L7Q9"/>
<dbReference type="OrthoDB" id="9995612at2"/>
<keyword evidence="1" id="KW-0812">Transmembrane</keyword>